<gene>
    <name evidence="3" type="ORF">GJR95_23215</name>
</gene>
<feature type="transmembrane region" description="Helical" evidence="1">
    <location>
        <begin position="12"/>
        <end position="33"/>
    </location>
</feature>
<dbReference type="EMBL" id="CP045997">
    <property type="protein sequence ID" value="QHV97736.1"/>
    <property type="molecule type" value="Genomic_DNA"/>
</dbReference>
<protein>
    <recommendedName>
        <fullName evidence="2">Signal transduction histidine kinase internal region domain-containing protein</fullName>
    </recommendedName>
</protein>
<evidence type="ECO:0000313" key="4">
    <source>
        <dbReference type="Proteomes" id="UP000464577"/>
    </source>
</evidence>
<keyword evidence="1" id="KW-0472">Membrane</keyword>
<keyword evidence="1" id="KW-1133">Transmembrane helix</keyword>
<dbReference type="Proteomes" id="UP000464577">
    <property type="component" value="Chromosome"/>
</dbReference>
<keyword evidence="1" id="KW-0812">Transmembrane</keyword>
<dbReference type="KEGG" id="senf:GJR95_23215"/>
<dbReference type="PANTHER" id="PTHR34220:SF7">
    <property type="entry name" value="SENSOR HISTIDINE KINASE YPDA"/>
    <property type="match status" value="1"/>
</dbReference>
<dbReference type="InterPro" id="IPR050640">
    <property type="entry name" value="Bact_2-comp_sensor_kinase"/>
</dbReference>
<proteinExistence type="predicted"/>
<evidence type="ECO:0000313" key="3">
    <source>
        <dbReference type="EMBL" id="QHV97736.1"/>
    </source>
</evidence>
<reference evidence="3 4" key="1">
    <citation type="submission" date="2019-11" db="EMBL/GenBank/DDBJ databases">
        <title>Spirosoma endbachense sp. nov., isolated from a natural salt meadow.</title>
        <authorList>
            <person name="Rojas J."/>
            <person name="Ambika Manirajan B."/>
            <person name="Ratering S."/>
            <person name="Suarez C."/>
            <person name="Geissler-Plaum R."/>
            <person name="Schnell S."/>
        </authorList>
    </citation>
    <scope>NUCLEOTIDE SEQUENCE [LARGE SCALE GENOMIC DNA]</scope>
    <source>
        <strain evidence="3 4">I-24</strain>
    </source>
</reference>
<keyword evidence="4" id="KW-1185">Reference proteome</keyword>
<feature type="transmembrane region" description="Helical" evidence="1">
    <location>
        <begin position="81"/>
        <end position="100"/>
    </location>
</feature>
<evidence type="ECO:0000256" key="1">
    <source>
        <dbReference type="SAM" id="Phobius"/>
    </source>
</evidence>
<accession>A0A6P1W241</accession>
<feature type="domain" description="Signal transduction histidine kinase internal region" evidence="2">
    <location>
        <begin position="160"/>
        <end position="242"/>
    </location>
</feature>
<dbReference type="AlphaFoldDB" id="A0A6P1W241"/>
<organism evidence="3 4">
    <name type="scientific">Spirosoma endbachense</name>
    <dbReference type="NCBI Taxonomy" id="2666025"/>
    <lineage>
        <taxon>Bacteria</taxon>
        <taxon>Pseudomonadati</taxon>
        <taxon>Bacteroidota</taxon>
        <taxon>Cytophagia</taxon>
        <taxon>Cytophagales</taxon>
        <taxon>Cytophagaceae</taxon>
        <taxon>Spirosoma</taxon>
    </lineage>
</organism>
<feature type="transmembrane region" description="Helical" evidence="1">
    <location>
        <begin position="39"/>
        <end position="60"/>
    </location>
</feature>
<evidence type="ECO:0000259" key="2">
    <source>
        <dbReference type="Pfam" id="PF06580"/>
    </source>
</evidence>
<dbReference type="Pfam" id="PF06580">
    <property type="entry name" value="His_kinase"/>
    <property type="match status" value="1"/>
</dbReference>
<sequence>MLPKRPALQWHVLLMPLFFIPLLTYWIIGPAYITDTRTFLLGTLLNFSLSGCCILTLNFLTQRVIRRYPDLNQIWLRVWRMLLVFGIVTPAYILGGIFIYDHFHLFGYQHNPNLTVKILFYNALVNIVSVGIDETVYSLTKWRESALEQEKLKEVTLQSQYESLKHQVNPHFLFNSLNSLSSLIADEPEQADEFLYEMANVYRYLLQTNKTGSLDGASELTTLETELKFIESYYHLLKTRYRAGIDLKMAVSPEFLTHRLPPLTLQMLVENAVKHNIVAASKPLLLEITTIPTADDLGSNKPVRQAGRSTKTASGGWLIVRNNLQRKNNRMASNQIGLTNIAAKYRLLGHAEPIIQDDDGYFTITLSLFPPTSSS</sequence>
<name>A0A6P1W241_9BACT</name>
<dbReference type="GO" id="GO:0016020">
    <property type="term" value="C:membrane"/>
    <property type="evidence" value="ECO:0007669"/>
    <property type="project" value="InterPro"/>
</dbReference>
<dbReference type="PANTHER" id="PTHR34220">
    <property type="entry name" value="SENSOR HISTIDINE KINASE YPDA"/>
    <property type="match status" value="1"/>
</dbReference>
<dbReference type="InterPro" id="IPR010559">
    <property type="entry name" value="Sig_transdc_His_kin_internal"/>
</dbReference>
<dbReference type="GO" id="GO:0000155">
    <property type="term" value="F:phosphorelay sensor kinase activity"/>
    <property type="evidence" value="ECO:0007669"/>
    <property type="project" value="InterPro"/>
</dbReference>